<keyword evidence="3" id="KW-1003">Cell membrane</keyword>
<dbReference type="SUPFAM" id="SSF103190">
    <property type="entry name" value="Sensory domain-like"/>
    <property type="match status" value="1"/>
</dbReference>
<gene>
    <name evidence="9" type="ORF">VTAP4600_B0459</name>
</gene>
<evidence type="ECO:0000256" key="5">
    <source>
        <dbReference type="ARBA" id="ARBA00022989"/>
    </source>
</evidence>
<accession>A0A2N8ZJI2</accession>
<evidence type="ECO:0000313" key="10">
    <source>
        <dbReference type="Proteomes" id="UP000235828"/>
    </source>
</evidence>
<organism evidence="9 10">
    <name type="scientific">Vibrio tapetis subsp. tapetis</name>
    <dbReference type="NCBI Taxonomy" id="1671868"/>
    <lineage>
        <taxon>Bacteria</taxon>
        <taxon>Pseudomonadati</taxon>
        <taxon>Pseudomonadota</taxon>
        <taxon>Gammaproteobacteria</taxon>
        <taxon>Vibrionales</taxon>
        <taxon>Vibrionaceae</taxon>
        <taxon>Vibrio</taxon>
    </lineage>
</organism>
<evidence type="ECO:0000256" key="6">
    <source>
        <dbReference type="ARBA" id="ARBA00023136"/>
    </source>
</evidence>
<dbReference type="CDD" id="cd18773">
    <property type="entry name" value="PDC1_HK_sensor"/>
    <property type="match status" value="1"/>
</dbReference>
<keyword evidence="10" id="KW-1185">Reference proteome</keyword>
<dbReference type="Gene3D" id="3.30.450.20">
    <property type="entry name" value="PAS domain"/>
    <property type="match status" value="2"/>
</dbReference>
<keyword evidence="6 7" id="KW-0472">Membrane</keyword>
<dbReference type="GO" id="GO:0005886">
    <property type="term" value="C:plasma membrane"/>
    <property type="evidence" value="ECO:0007669"/>
    <property type="project" value="UniProtKB-SubCell"/>
</dbReference>
<protein>
    <submittedName>
        <fullName evidence="9">Methyl-accepting chemotaxis protein</fullName>
    </submittedName>
</protein>
<evidence type="ECO:0000256" key="1">
    <source>
        <dbReference type="ARBA" id="ARBA00004533"/>
    </source>
</evidence>
<name>A0A2N8ZJI2_9VIBR</name>
<keyword evidence="4 7" id="KW-0812">Transmembrane</keyword>
<dbReference type="AlphaFoldDB" id="A0A2N8ZJI2"/>
<evidence type="ECO:0000256" key="2">
    <source>
        <dbReference type="ARBA" id="ARBA00004651"/>
    </source>
</evidence>
<feature type="domain" description="Cache" evidence="8">
    <location>
        <begin position="75"/>
        <end position="194"/>
    </location>
</feature>
<keyword evidence="5 7" id="KW-1133">Transmembrane helix</keyword>
<evidence type="ECO:0000259" key="8">
    <source>
        <dbReference type="Pfam" id="PF02743"/>
    </source>
</evidence>
<feature type="transmembrane region" description="Helical" evidence="7">
    <location>
        <begin position="12"/>
        <end position="31"/>
    </location>
</feature>
<proteinExistence type="predicted"/>
<dbReference type="EMBL" id="LT960612">
    <property type="protein sequence ID" value="SON52070.1"/>
    <property type="molecule type" value="Genomic_DNA"/>
</dbReference>
<dbReference type="KEGG" id="vta:B0459"/>
<comment type="subcellular location">
    <subcellularLocation>
        <location evidence="1">Cell inner membrane</location>
    </subcellularLocation>
    <subcellularLocation>
        <location evidence="2">Cell membrane</location>
        <topology evidence="2">Multi-pass membrane protein</topology>
    </subcellularLocation>
</comment>
<evidence type="ECO:0000256" key="7">
    <source>
        <dbReference type="SAM" id="Phobius"/>
    </source>
</evidence>
<reference evidence="9 10" key="1">
    <citation type="submission" date="2017-10" db="EMBL/GenBank/DDBJ databases">
        <authorList>
            <person name="Banno H."/>
            <person name="Chua N.-H."/>
        </authorList>
    </citation>
    <scope>NUCLEOTIDE SEQUENCE [LARGE SCALE GENOMIC DNA]</scope>
    <source>
        <strain evidence="9">Vibrio tapetis CECT4600</strain>
    </source>
</reference>
<feature type="transmembrane region" description="Helical" evidence="7">
    <location>
        <begin position="279"/>
        <end position="297"/>
    </location>
</feature>
<dbReference type="Pfam" id="PF02743">
    <property type="entry name" value="dCache_1"/>
    <property type="match status" value="1"/>
</dbReference>
<dbReference type="Proteomes" id="UP000235828">
    <property type="component" value="Chromosome B"/>
</dbReference>
<dbReference type="InterPro" id="IPR033479">
    <property type="entry name" value="dCache_1"/>
</dbReference>
<evidence type="ECO:0000256" key="4">
    <source>
        <dbReference type="ARBA" id="ARBA00022692"/>
    </source>
</evidence>
<sequence length="298" mass="32763">MNLGFKSRIYFGVGVLVAASLIVLGTLNILAMKDNMVGSLVEKTSDKLSFHVTELEQMMAFKSLAIKNGAKSFNRQLTGEDNQRLVELLAQSSSFSNVIMTYQDGRAFMSLAGDKPDFRQRDWYKNAKSARDVMITGVYQDQVTQEKVVSVTMPVTQEGQAIGVLLGDIPLGEVISAVSNMRFAGGAATLTDNKAVFFASDDPNDIGKTPSQISANFAEMERQFFSQQSGNLSFPYLGIQFDGYFERVNLSPDMYWTLMVFVDQESALTVVYAAMYDSLVTGGLLLLVSFGAIFVILQ</sequence>
<dbReference type="InterPro" id="IPR029151">
    <property type="entry name" value="Sensor-like_sf"/>
</dbReference>
<evidence type="ECO:0000313" key="9">
    <source>
        <dbReference type="EMBL" id="SON52070.1"/>
    </source>
</evidence>
<evidence type="ECO:0000256" key="3">
    <source>
        <dbReference type="ARBA" id="ARBA00022475"/>
    </source>
</evidence>